<protein>
    <submittedName>
        <fullName evidence="5">NADPH-dependent 1-acyldihydroxyacetone phosphate reductase</fullName>
    </submittedName>
</protein>
<dbReference type="Gene3D" id="3.40.50.720">
    <property type="entry name" value="NAD(P)-binding Rossmann-like Domain"/>
    <property type="match status" value="1"/>
</dbReference>
<keyword evidence="2" id="KW-0560">Oxidoreductase</keyword>
<evidence type="ECO:0000313" key="6">
    <source>
        <dbReference type="Proteomes" id="UP000289340"/>
    </source>
</evidence>
<proteinExistence type="inferred from homology"/>
<evidence type="ECO:0000256" key="3">
    <source>
        <dbReference type="RuleBase" id="RU000363"/>
    </source>
</evidence>
<dbReference type="AlphaFoldDB" id="A0A445KLZ8"/>
<keyword evidence="6" id="KW-1185">Reference proteome</keyword>
<dbReference type="PRINTS" id="PR00081">
    <property type="entry name" value="GDHRDH"/>
</dbReference>
<dbReference type="Proteomes" id="UP000289340">
    <property type="component" value="Chromosome 5"/>
</dbReference>
<name>A0A445KLZ8_GLYSO</name>
<sequence length="346" mass="38223">MSDRKIVLVTGCAKGGIGYEYCKAFAERNCHVVASDISTRMQDMSDLESDPNIETLELDVSCDQSVSSAVATVISKHGHIDILINNAGIGSTGPLAELPLDAIRKAWEINTLGQLRMTQHVVPHMAMRRSGSIVNVGSVVGYVSTPWAGSYCASKAAVQAMSNSLRLELRPFGVNLVLVLPGSVRSNLGRANLERLGNYEWKLYNDFKEVIEERARASQGDKATDGRVFARHVVKKVLGPKPPKQIVFGHMTGLFALLSWSPLWVRDLFFSTRFGLSKKTSFVNNFNTIHRYLEINKTKELNLSDDGGEEIISQAVDKSNEKKGEESLPTRKGKELEVHHEHNQSS</sequence>
<dbReference type="InterPro" id="IPR036291">
    <property type="entry name" value="NAD(P)-bd_dom_sf"/>
</dbReference>
<evidence type="ECO:0000256" key="1">
    <source>
        <dbReference type="ARBA" id="ARBA00006484"/>
    </source>
</evidence>
<dbReference type="PROSITE" id="PS00061">
    <property type="entry name" value="ADH_SHORT"/>
    <property type="match status" value="1"/>
</dbReference>
<feature type="compositionally biased region" description="Basic and acidic residues" evidence="4">
    <location>
        <begin position="318"/>
        <end position="346"/>
    </location>
</feature>
<feature type="region of interest" description="Disordered" evidence="4">
    <location>
        <begin position="314"/>
        <end position="346"/>
    </location>
</feature>
<comment type="similarity">
    <text evidence="1 3">Belongs to the short-chain dehydrogenases/reductases (SDR) family.</text>
</comment>
<organism evidence="5 6">
    <name type="scientific">Glycine soja</name>
    <name type="common">Wild soybean</name>
    <dbReference type="NCBI Taxonomy" id="3848"/>
    <lineage>
        <taxon>Eukaryota</taxon>
        <taxon>Viridiplantae</taxon>
        <taxon>Streptophyta</taxon>
        <taxon>Embryophyta</taxon>
        <taxon>Tracheophyta</taxon>
        <taxon>Spermatophyta</taxon>
        <taxon>Magnoliopsida</taxon>
        <taxon>eudicotyledons</taxon>
        <taxon>Gunneridae</taxon>
        <taxon>Pentapetalae</taxon>
        <taxon>rosids</taxon>
        <taxon>fabids</taxon>
        <taxon>Fabales</taxon>
        <taxon>Fabaceae</taxon>
        <taxon>Papilionoideae</taxon>
        <taxon>50 kb inversion clade</taxon>
        <taxon>NPAAA clade</taxon>
        <taxon>indigoferoid/millettioid clade</taxon>
        <taxon>Phaseoleae</taxon>
        <taxon>Glycine</taxon>
        <taxon>Glycine subgen. Soja</taxon>
    </lineage>
</organism>
<evidence type="ECO:0000313" key="5">
    <source>
        <dbReference type="EMBL" id="RZC11932.1"/>
    </source>
</evidence>
<evidence type="ECO:0000256" key="4">
    <source>
        <dbReference type="SAM" id="MobiDB-lite"/>
    </source>
</evidence>
<dbReference type="GO" id="GO:0005783">
    <property type="term" value="C:endoplasmic reticulum"/>
    <property type="evidence" value="ECO:0007669"/>
    <property type="project" value="TreeGrafter"/>
</dbReference>
<comment type="caution">
    <text evidence="5">The sequence shown here is derived from an EMBL/GenBank/DDBJ whole genome shotgun (WGS) entry which is preliminary data.</text>
</comment>
<dbReference type="FunFam" id="3.40.50.720:FF:000261">
    <property type="entry name" value="NADPH-dependent 1-acyldihydroxyacetone phosphate reductase"/>
    <property type="match status" value="1"/>
</dbReference>
<accession>A0A445KLZ8</accession>
<dbReference type="PRINTS" id="PR00080">
    <property type="entry name" value="SDRFAMILY"/>
</dbReference>
<dbReference type="Pfam" id="PF00106">
    <property type="entry name" value="adh_short"/>
    <property type="match status" value="1"/>
</dbReference>
<evidence type="ECO:0000256" key="2">
    <source>
        <dbReference type="ARBA" id="ARBA00023002"/>
    </source>
</evidence>
<dbReference type="PANTHER" id="PTHR44169:SF5">
    <property type="entry name" value="ENOYL-(ACYL CARRIER) REDUCTASE"/>
    <property type="match status" value="1"/>
</dbReference>
<dbReference type="SUPFAM" id="SSF51735">
    <property type="entry name" value="NAD(P)-binding Rossmann-fold domains"/>
    <property type="match status" value="1"/>
</dbReference>
<dbReference type="EMBL" id="QZWG01000005">
    <property type="protein sequence ID" value="RZC11932.1"/>
    <property type="molecule type" value="Genomic_DNA"/>
</dbReference>
<dbReference type="CDD" id="cd05374">
    <property type="entry name" value="17beta-HSD-like_SDR_c"/>
    <property type="match status" value="1"/>
</dbReference>
<reference evidence="5 6" key="1">
    <citation type="submission" date="2018-09" db="EMBL/GenBank/DDBJ databases">
        <title>A high-quality reference genome of wild soybean provides a powerful tool to mine soybean genomes.</title>
        <authorList>
            <person name="Xie M."/>
            <person name="Chung C.Y.L."/>
            <person name="Li M.-W."/>
            <person name="Wong F.-L."/>
            <person name="Chan T.-F."/>
            <person name="Lam H.-M."/>
        </authorList>
    </citation>
    <scope>NUCLEOTIDE SEQUENCE [LARGE SCALE GENOMIC DNA]</scope>
    <source>
        <strain evidence="6">cv. W05</strain>
        <tissue evidence="5">Hypocotyl of etiolated seedlings</tissue>
    </source>
</reference>
<gene>
    <name evidence="5" type="ORF">D0Y65_011936</name>
</gene>
<dbReference type="InterPro" id="IPR002347">
    <property type="entry name" value="SDR_fam"/>
</dbReference>
<dbReference type="InterPro" id="IPR020904">
    <property type="entry name" value="Sc_DH/Rdtase_CS"/>
</dbReference>
<dbReference type="GO" id="GO:0016491">
    <property type="term" value="F:oxidoreductase activity"/>
    <property type="evidence" value="ECO:0007669"/>
    <property type="project" value="UniProtKB-KW"/>
</dbReference>
<dbReference type="PANTHER" id="PTHR44169">
    <property type="entry name" value="NADPH-DEPENDENT 1-ACYLDIHYDROXYACETONE PHOSPHATE REDUCTASE"/>
    <property type="match status" value="1"/>
</dbReference>